<dbReference type="PANTHER" id="PTHR22602:SF0">
    <property type="entry name" value="TRANSFERASE CAF17, MITOCHONDRIAL-RELATED"/>
    <property type="match status" value="1"/>
</dbReference>
<dbReference type="Gene3D" id="3.30.1360.120">
    <property type="entry name" value="Probable tRNA modification gtpase trme, domain 1"/>
    <property type="match status" value="2"/>
</dbReference>
<dbReference type="AlphaFoldDB" id="A0A4U8YXA7"/>
<evidence type="ECO:0000256" key="1">
    <source>
        <dbReference type="ARBA" id="ARBA00022946"/>
    </source>
</evidence>
<dbReference type="PIRSF" id="PIRSF006487">
    <property type="entry name" value="GcvT"/>
    <property type="match status" value="1"/>
</dbReference>
<sequence length="282" mass="30372">MENEICLLADRGVIKLAGADATKLLHRLITNSVLEIDPGESRFSALLSPQGKLMFDFFVVPLPEGPDAGYLMDCVRDQSAALAQRLNLHKMRAKIDIQDQSETFGVAAILEGGAPEGVEGVVYRDMRAPGMGQRIIAPREALEKISNADESDYEARRIAHGVPRGGRDFVYGDTFVHDANLDWLNGVDFKKGCYVGQEVVARVHFRKSAKKRILKFHFDGEAPPPGADIVAGGAPIGQVGSTAHSEGLAMMRLDRLEDARAAGAIVKAGETPIAVTAPERAG</sequence>
<dbReference type="SUPFAM" id="SSF103025">
    <property type="entry name" value="Folate-binding domain"/>
    <property type="match status" value="1"/>
</dbReference>
<dbReference type="Proteomes" id="UP000294360">
    <property type="component" value="Chromosome"/>
</dbReference>
<dbReference type="PANTHER" id="PTHR22602">
    <property type="entry name" value="TRANSFERASE CAF17, MITOCHONDRIAL-RELATED"/>
    <property type="match status" value="1"/>
</dbReference>
<dbReference type="InterPro" id="IPR027266">
    <property type="entry name" value="TrmE/GcvT-like"/>
</dbReference>
<dbReference type="NCBIfam" id="TIGR03317">
    <property type="entry name" value="ygfZ_signature"/>
    <property type="match status" value="1"/>
</dbReference>
<dbReference type="InterPro" id="IPR057460">
    <property type="entry name" value="CAF17_C"/>
</dbReference>
<dbReference type="KEGG" id="mtun:MTUNDRAET4_0717"/>
<dbReference type="RefSeq" id="WP_134486967.1">
    <property type="nucleotide sequence ID" value="NZ_CP139089.1"/>
</dbReference>
<evidence type="ECO:0000313" key="4">
    <source>
        <dbReference type="Proteomes" id="UP000294360"/>
    </source>
</evidence>
<keyword evidence="1" id="KW-0809">Transit peptide</keyword>
<evidence type="ECO:0000259" key="2">
    <source>
        <dbReference type="Pfam" id="PF25455"/>
    </source>
</evidence>
<protein>
    <submittedName>
        <fullName evidence="3">Folate-binding protein YgfZ</fullName>
    </submittedName>
</protein>
<proteinExistence type="predicted"/>
<dbReference type="EMBL" id="LR536450">
    <property type="protein sequence ID" value="VFU07610.1"/>
    <property type="molecule type" value="Genomic_DNA"/>
</dbReference>
<gene>
    <name evidence="3" type="ORF">MTUNDRAET4_0717</name>
</gene>
<dbReference type="InterPro" id="IPR045179">
    <property type="entry name" value="YgfZ/GcvT"/>
</dbReference>
<dbReference type="GO" id="GO:0016226">
    <property type="term" value="P:iron-sulfur cluster assembly"/>
    <property type="evidence" value="ECO:0007669"/>
    <property type="project" value="TreeGrafter"/>
</dbReference>
<evidence type="ECO:0000313" key="3">
    <source>
        <dbReference type="EMBL" id="VFU07610.1"/>
    </source>
</evidence>
<dbReference type="InterPro" id="IPR017703">
    <property type="entry name" value="YgfZ/GCV_T_CS"/>
</dbReference>
<accession>A0A4U8YXA7</accession>
<name>A0A4U8YXA7_METTU</name>
<feature type="domain" description="CAF17 C-terminal" evidence="2">
    <location>
        <begin position="210"/>
        <end position="279"/>
    </location>
</feature>
<reference evidence="3 4" key="1">
    <citation type="submission" date="2019-03" db="EMBL/GenBank/DDBJ databases">
        <authorList>
            <person name="Kox A.R. M."/>
        </authorList>
    </citation>
    <scope>NUCLEOTIDE SEQUENCE [LARGE SCALE GENOMIC DNA]</scope>
    <source>
        <strain evidence="3">MTUNDRAET4 annotated genome</strain>
    </source>
</reference>
<organism evidence="3 4">
    <name type="scientific">Methylocella tundrae</name>
    <dbReference type="NCBI Taxonomy" id="227605"/>
    <lineage>
        <taxon>Bacteria</taxon>
        <taxon>Pseudomonadati</taxon>
        <taxon>Pseudomonadota</taxon>
        <taxon>Alphaproteobacteria</taxon>
        <taxon>Hyphomicrobiales</taxon>
        <taxon>Beijerinckiaceae</taxon>
        <taxon>Methylocella</taxon>
    </lineage>
</organism>
<dbReference type="OrthoDB" id="9796287at2"/>
<dbReference type="Pfam" id="PF25455">
    <property type="entry name" value="Beta-barrel_CAF17_C"/>
    <property type="match status" value="1"/>
</dbReference>